<protein>
    <recommendedName>
        <fullName evidence="4">Lipoprotein</fullName>
    </recommendedName>
</protein>
<accession>A0ABR8U4F9</accession>
<name>A0ABR8U4F9_9CELL</name>
<feature type="transmembrane region" description="Helical" evidence="1">
    <location>
        <begin position="21"/>
        <end position="45"/>
    </location>
</feature>
<evidence type="ECO:0000256" key="1">
    <source>
        <dbReference type="SAM" id="Phobius"/>
    </source>
</evidence>
<dbReference type="EMBL" id="JACSQF010000036">
    <property type="protein sequence ID" value="MBD7982929.1"/>
    <property type="molecule type" value="Genomic_DNA"/>
</dbReference>
<keyword evidence="1" id="KW-0472">Membrane</keyword>
<keyword evidence="3" id="KW-1185">Reference proteome</keyword>
<proteinExistence type="predicted"/>
<keyword evidence="1" id="KW-0812">Transmembrane</keyword>
<reference evidence="2 3" key="1">
    <citation type="submission" date="2020-08" db="EMBL/GenBank/DDBJ databases">
        <title>A Genomic Blueprint of the Chicken Gut Microbiome.</title>
        <authorList>
            <person name="Gilroy R."/>
            <person name="Ravi A."/>
            <person name="Getino M."/>
            <person name="Pursley I."/>
            <person name="Horton D.L."/>
            <person name="Alikhan N.-F."/>
            <person name="Baker D."/>
            <person name="Gharbi K."/>
            <person name="Hall N."/>
            <person name="Watson M."/>
            <person name="Adriaenssens E.M."/>
            <person name="Foster-Nyarko E."/>
            <person name="Jarju S."/>
            <person name="Secka A."/>
            <person name="Antonio M."/>
            <person name="Oren A."/>
            <person name="Chaudhuri R."/>
            <person name="La Ragione R.M."/>
            <person name="Hildebrand F."/>
            <person name="Pallen M.J."/>
        </authorList>
    </citation>
    <scope>NUCLEOTIDE SEQUENCE [LARGE SCALE GENOMIC DNA]</scope>
    <source>
        <strain evidence="2 3">Sa2CUA9</strain>
    </source>
</reference>
<organism evidence="2 3">
    <name type="scientific">Oerskovia merdavium</name>
    <dbReference type="NCBI Taxonomy" id="2762227"/>
    <lineage>
        <taxon>Bacteria</taxon>
        <taxon>Bacillati</taxon>
        <taxon>Actinomycetota</taxon>
        <taxon>Actinomycetes</taxon>
        <taxon>Micrococcales</taxon>
        <taxon>Cellulomonadaceae</taxon>
        <taxon>Oerskovia</taxon>
    </lineage>
</organism>
<sequence length="180" mass="18899">MSEPSRRRTTSRCSPTTKEKLSSIFITGSVLVIPLTLVAGCGSVASSEPRDGCFDEPAVLVEEYYGRIDAMAQSGYSAEATARVMTLSDAQAAETIQGEIDFFRTAEIVQTGATIISSVDVVSSVDASPVQVSVELDVSGVSYQKGGGEAVTNIENPLVETELSLSQVGGCLVVSHMEVL</sequence>
<comment type="caution">
    <text evidence="2">The sequence shown here is derived from an EMBL/GenBank/DDBJ whole genome shotgun (WGS) entry which is preliminary data.</text>
</comment>
<gene>
    <name evidence="2" type="ORF">H9641_19735</name>
</gene>
<evidence type="ECO:0000313" key="3">
    <source>
        <dbReference type="Proteomes" id="UP000655570"/>
    </source>
</evidence>
<evidence type="ECO:0008006" key="4">
    <source>
        <dbReference type="Google" id="ProtNLM"/>
    </source>
</evidence>
<keyword evidence="1" id="KW-1133">Transmembrane helix</keyword>
<dbReference type="Proteomes" id="UP000655570">
    <property type="component" value="Unassembled WGS sequence"/>
</dbReference>
<evidence type="ECO:0000313" key="2">
    <source>
        <dbReference type="EMBL" id="MBD7982929.1"/>
    </source>
</evidence>